<protein>
    <submittedName>
        <fullName evidence="2">COP9 signalosome complex subunit 4</fullName>
    </submittedName>
</protein>
<reference evidence="2" key="1">
    <citation type="submission" date="2016-11" db="UniProtKB">
        <authorList>
            <consortium name="WormBaseParasite"/>
        </authorList>
    </citation>
    <scope>IDENTIFICATION</scope>
    <source>
        <strain evidence="2">KR3021</strain>
    </source>
</reference>
<dbReference type="WBParaSite" id="RSKR_0000341900.1">
    <property type="protein sequence ID" value="RSKR_0000341900.1"/>
    <property type="gene ID" value="RSKR_0000341900"/>
</dbReference>
<proteinExistence type="predicted"/>
<sequence length="381" mass="42265">MAKIEKLFKRFHSTIDDGDFYEAHQICRLIHNRLSGDSSSFESLSKMLWEGLFVLANKEQLASAQDLALLYLNILEQGSIPYTDEISKNFTFLLQKIPVNLLECSDKSDNRSEIIGLMVNYSKKIGKNAAEKFYGAEDVLNVIGEQMLLENNCNAALNQFILANNAPKLAETVLKLSAGFSGIESDGLLATTVYQLLCLKKTNMASILLRKFAANHILYKFEKPAYSGNDTLNYIWLLIAGLKAEAKNEVTALVSKTRFIDEGVVNGSKYVSKIMNIYFGIAEEEKAQNNNMMSQLMANMTGGNKTKKAGESSVKEFSDCKEGDSIIFNIAKDLSVYENTIDNLFGFEDASDELPVVQAAPKVAVETKPSNKGLVFDDDLD</sequence>
<evidence type="ECO:0000313" key="1">
    <source>
        <dbReference type="Proteomes" id="UP000095286"/>
    </source>
</evidence>
<name>A0AC35TRM5_9BILA</name>
<evidence type="ECO:0000313" key="2">
    <source>
        <dbReference type="WBParaSite" id="RSKR_0000341900.1"/>
    </source>
</evidence>
<accession>A0AC35TRM5</accession>
<organism evidence="1 2">
    <name type="scientific">Rhabditophanes sp. KR3021</name>
    <dbReference type="NCBI Taxonomy" id="114890"/>
    <lineage>
        <taxon>Eukaryota</taxon>
        <taxon>Metazoa</taxon>
        <taxon>Ecdysozoa</taxon>
        <taxon>Nematoda</taxon>
        <taxon>Chromadorea</taxon>
        <taxon>Rhabditida</taxon>
        <taxon>Tylenchina</taxon>
        <taxon>Panagrolaimomorpha</taxon>
        <taxon>Strongyloidoidea</taxon>
        <taxon>Alloionematidae</taxon>
        <taxon>Rhabditophanes</taxon>
    </lineage>
</organism>
<dbReference type="Proteomes" id="UP000095286">
    <property type="component" value="Unplaced"/>
</dbReference>